<dbReference type="GO" id="GO:0003887">
    <property type="term" value="F:DNA-directed DNA polymerase activity"/>
    <property type="evidence" value="ECO:0007669"/>
    <property type="project" value="UniProtKB-KW"/>
</dbReference>
<dbReference type="GO" id="GO:0015074">
    <property type="term" value="P:DNA integration"/>
    <property type="evidence" value="ECO:0007669"/>
    <property type="project" value="UniProtKB-KW"/>
</dbReference>
<comment type="catalytic activity">
    <reaction evidence="14">
        <text>DNA(n) + a 2'-deoxyribonucleoside 5'-triphosphate = DNA(n+1) + diphosphate</text>
        <dbReference type="Rhea" id="RHEA:22508"/>
        <dbReference type="Rhea" id="RHEA-COMP:17339"/>
        <dbReference type="Rhea" id="RHEA-COMP:17340"/>
        <dbReference type="ChEBI" id="CHEBI:33019"/>
        <dbReference type="ChEBI" id="CHEBI:61560"/>
        <dbReference type="ChEBI" id="CHEBI:173112"/>
        <dbReference type="EC" id="2.7.7.49"/>
    </reaction>
</comment>
<dbReference type="EMBL" id="JANBPK010001561">
    <property type="protein sequence ID" value="KAJ2921694.1"/>
    <property type="molecule type" value="Genomic_DNA"/>
</dbReference>
<evidence type="ECO:0000313" key="18">
    <source>
        <dbReference type="EMBL" id="KAJ2921694.1"/>
    </source>
</evidence>
<keyword evidence="8" id="KW-0694">RNA-binding</keyword>
<feature type="domain" description="Integrase catalytic" evidence="17">
    <location>
        <begin position="59"/>
        <end position="229"/>
    </location>
</feature>
<feature type="compositionally biased region" description="Acidic residues" evidence="16">
    <location>
        <begin position="366"/>
        <end position="407"/>
    </location>
</feature>
<feature type="compositionally biased region" description="Pro residues" evidence="16">
    <location>
        <begin position="350"/>
        <end position="362"/>
    </location>
</feature>
<keyword evidence="1" id="KW-0815">Transposition</keyword>
<evidence type="ECO:0000256" key="6">
    <source>
        <dbReference type="ARBA" id="ARBA00022801"/>
    </source>
</evidence>
<keyword evidence="19" id="KW-1185">Reference proteome</keyword>
<evidence type="ECO:0000256" key="14">
    <source>
        <dbReference type="ARBA" id="ARBA00048173"/>
    </source>
</evidence>
<dbReference type="GO" id="GO:0003964">
    <property type="term" value="F:RNA-directed DNA polymerase activity"/>
    <property type="evidence" value="ECO:0007669"/>
    <property type="project" value="UniProtKB-KW"/>
</dbReference>
<evidence type="ECO:0000256" key="16">
    <source>
        <dbReference type="SAM" id="MobiDB-lite"/>
    </source>
</evidence>
<evidence type="ECO:0000256" key="13">
    <source>
        <dbReference type="ARBA" id="ARBA00023268"/>
    </source>
</evidence>
<accession>A0A9W8ITT1</accession>
<comment type="catalytic activity">
    <reaction evidence="15">
        <text>DNA(n) + a 2'-deoxyribonucleoside 5'-triphosphate = DNA(n+1) + diphosphate</text>
        <dbReference type="Rhea" id="RHEA:22508"/>
        <dbReference type="Rhea" id="RHEA-COMP:17339"/>
        <dbReference type="Rhea" id="RHEA-COMP:17340"/>
        <dbReference type="ChEBI" id="CHEBI:33019"/>
        <dbReference type="ChEBI" id="CHEBI:61560"/>
        <dbReference type="ChEBI" id="CHEBI:173112"/>
        <dbReference type="EC" id="2.7.7.7"/>
    </reaction>
</comment>
<feature type="compositionally biased region" description="Polar residues" evidence="16">
    <location>
        <begin position="319"/>
        <end position="329"/>
    </location>
</feature>
<evidence type="ECO:0000256" key="10">
    <source>
        <dbReference type="ARBA" id="ARBA00022918"/>
    </source>
</evidence>
<dbReference type="InterPro" id="IPR012337">
    <property type="entry name" value="RNaseH-like_sf"/>
</dbReference>
<keyword evidence="7" id="KW-0460">Magnesium</keyword>
<protein>
    <recommendedName>
        <fullName evidence="17">Integrase catalytic domain-containing protein</fullName>
    </recommendedName>
</protein>
<evidence type="ECO:0000256" key="7">
    <source>
        <dbReference type="ARBA" id="ARBA00022842"/>
    </source>
</evidence>
<keyword evidence="11" id="KW-0808">Transferase</keyword>
<dbReference type="AlphaFoldDB" id="A0A9W8ITT1"/>
<keyword evidence="2" id="KW-0548">Nucleotidyltransferase</keyword>
<keyword evidence="4" id="KW-0479">Metal-binding</keyword>
<keyword evidence="10" id="KW-0695">RNA-directed DNA polymerase</keyword>
<dbReference type="GO" id="GO:0032196">
    <property type="term" value="P:transposition"/>
    <property type="evidence" value="ECO:0007669"/>
    <property type="project" value="UniProtKB-KW"/>
</dbReference>
<dbReference type="InterPro" id="IPR039537">
    <property type="entry name" value="Retrotran_Ty1/copia-like"/>
</dbReference>
<dbReference type="GO" id="GO:0005634">
    <property type="term" value="C:nucleus"/>
    <property type="evidence" value="ECO:0007669"/>
    <property type="project" value="UniProtKB-ARBA"/>
</dbReference>
<dbReference type="GO" id="GO:0016787">
    <property type="term" value="F:hydrolase activity"/>
    <property type="evidence" value="ECO:0007669"/>
    <property type="project" value="UniProtKB-KW"/>
</dbReference>
<keyword evidence="5" id="KW-0255">Endonuclease</keyword>
<comment type="caution">
    <text evidence="18">The sequence shown here is derived from an EMBL/GenBank/DDBJ whole genome shotgun (WGS) entry which is preliminary data.</text>
</comment>
<gene>
    <name evidence="18" type="ORF">H1R20_g15407</name>
</gene>
<keyword evidence="12" id="KW-0233">DNA recombination</keyword>
<dbReference type="Proteomes" id="UP001140091">
    <property type="component" value="Unassembled WGS sequence"/>
</dbReference>
<sequence length="862" mass="96377">MSLMDFHVVMGHRSFGDLRRMIEGGMIEGIRVKDLTGAPPVCRTCVEAKAVHKPFKESRSPHPTAYAQEISSDVWGPASVESIGRKNYFVLFIDRYSHETRAFFMRNKSDAFDAYQRYEAWVRVQRDADIKVLRSDRGGEYLGAEFTSYLEHKGTVRKLTTHDSPQSNGIAERAMGVHVSTARALLLQSKLPTFLWAEAIRFSVWLHNRQFTTSVPTLKTPYEIVTGNKPNLSTLHPWGAKVLVKDLKAGKLQSRVREGRYLGPDEEALGSRIYWEGKRSVTVEREVFFDIPDAGSVSVEGETGSDDETDEFVYLFNDSTSNNRQTQPQLHFPQEDDDGPGEYAADIDSPPTPPNEPQPPQPTSYFDEDEDDDEIPELMEESDDEDGEEEDDEEIERELLQEDEDGREEGGVGTIPVVTEPVNEDAPMPGHFNEEEPSTSARTRRNVAPPPGFYSETNQQTRGRGVKVPQPYTQKEAALAALIAEIDEILGQEGVSIAANQDLVSALTMAMAATQDSDSPTFEEAMAGAEKEKWLEAIREEMAQIDKMHTYDVVEVDRREIPNIIGSRFVLRRKRDAQGNIVRYKARLVGKGFSQRPGIDFNETFAPTIRPVTLRLILALGATMGSAIEQGDAKNAYLNGVLPPNEIIYMQPHPIFYRLYPSLVPCLKSAKANGKSLALRLWRPLYGTKQGGNKWYEELCFVLKKLGLTKSNADHALFYCFKSPSEYCLLGVATDDFTYVADSTGTVKMLKKEMGEHMELAEMGELSWLLGVDVRRDLKARTISLSQSAYITLILERFGMANCKSASTPLEPNIDLTPGSEHVSSALLPPKKKSEYRELVGLLMYLSVMTRPDLASALAVLA</sequence>
<keyword evidence="3" id="KW-0540">Nuclease</keyword>
<dbReference type="GO" id="GO:0003723">
    <property type="term" value="F:RNA binding"/>
    <property type="evidence" value="ECO:0007669"/>
    <property type="project" value="UniProtKB-KW"/>
</dbReference>
<dbReference type="InterPro" id="IPR001584">
    <property type="entry name" value="Integrase_cat-core"/>
</dbReference>
<proteinExistence type="predicted"/>
<dbReference type="GO" id="GO:0004519">
    <property type="term" value="F:endonuclease activity"/>
    <property type="evidence" value="ECO:0007669"/>
    <property type="project" value="UniProtKB-KW"/>
</dbReference>
<dbReference type="Pfam" id="PF07727">
    <property type="entry name" value="RVT_2"/>
    <property type="match status" value="1"/>
</dbReference>
<keyword evidence="11" id="KW-0239">DNA-directed DNA polymerase</keyword>
<evidence type="ECO:0000256" key="12">
    <source>
        <dbReference type="ARBA" id="ARBA00023172"/>
    </source>
</evidence>
<evidence type="ECO:0000259" key="17">
    <source>
        <dbReference type="PROSITE" id="PS50994"/>
    </source>
</evidence>
<evidence type="ECO:0000256" key="9">
    <source>
        <dbReference type="ARBA" id="ARBA00022908"/>
    </source>
</evidence>
<evidence type="ECO:0000256" key="1">
    <source>
        <dbReference type="ARBA" id="ARBA00022578"/>
    </source>
</evidence>
<dbReference type="InterPro" id="IPR013103">
    <property type="entry name" value="RVT_2"/>
</dbReference>
<name>A0A9W8ITT1_9AGAR</name>
<keyword evidence="6" id="KW-0378">Hydrolase</keyword>
<dbReference type="PANTHER" id="PTHR42648">
    <property type="entry name" value="TRANSPOSASE, PUTATIVE-RELATED"/>
    <property type="match status" value="1"/>
</dbReference>
<evidence type="ECO:0000256" key="8">
    <source>
        <dbReference type="ARBA" id="ARBA00022884"/>
    </source>
</evidence>
<evidence type="ECO:0000313" key="19">
    <source>
        <dbReference type="Proteomes" id="UP001140091"/>
    </source>
</evidence>
<dbReference type="SUPFAM" id="SSF53098">
    <property type="entry name" value="Ribonuclease H-like"/>
    <property type="match status" value="1"/>
</dbReference>
<dbReference type="GO" id="GO:0006310">
    <property type="term" value="P:DNA recombination"/>
    <property type="evidence" value="ECO:0007669"/>
    <property type="project" value="UniProtKB-KW"/>
</dbReference>
<dbReference type="InterPro" id="IPR036397">
    <property type="entry name" value="RNaseH_sf"/>
</dbReference>
<organism evidence="18 19">
    <name type="scientific">Candolleomyces eurysporus</name>
    <dbReference type="NCBI Taxonomy" id="2828524"/>
    <lineage>
        <taxon>Eukaryota</taxon>
        <taxon>Fungi</taxon>
        <taxon>Dikarya</taxon>
        <taxon>Basidiomycota</taxon>
        <taxon>Agaricomycotina</taxon>
        <taxon>Agaricomycetes</taxon>
        <taxon>Agaricomycetidae</taxon>
        <taxon>Agaricales</taxon>
        <taxon>Agaricineae</taxon>
        <taxon>Psathyrellaceae</taxon>
        <taxon>Candolleomyces</taxon>
    </lineage>
</organism>
<dbReference type="GO" id="GO:0046872">
    <property type="term" value="F:metal ion binding"/>
    <property type="evidence" value="ECO:0007669"/>
    <property type="project" value="UniProtKB-KW"/>
</dbReference>
<dbReference type="Gene3D" id="3.30.420.10">
    <property type="entry name" value="Ribonuclease H-like superfamily/Ribonuclease H"/>
    <property type="match status" value="1"/>
</dbReference>
<evidence type="ECO:0000256" key="4">
    <source>
        <dbReference type="ARBA" id="ARBA00022723"/>
    </source>
</evidence>
<reference evidence="18" key="1">
    <citation type="submission" date="2022-06" db="EMBL/GenBank/DDBJ databases">
        <title>Genome Sequence of Candolleomyces eurysporus.</title>
        <authorList>
            <person name="Buettner E."/>
        </authorList>
    </citation>
    <scope>NUCLEOTIDE SEQUENCE</scope>
    <source>
        <strain evidence="18">VTCC 930004</strain>
    </source>
</reference>
<evidence type="ECO:0000256" key="11">
    <source>
        <dbReference type="ARBA" id="ARBA00022932"/>
    </source>
</evidence>
<keyword evidence="13" id="KW-0511">Multifunctional enzyme</keyword>
<feature type="region of interest" description="Disordered" evidence="16">
    <location>
        <begin position="319"/>
        <end position="466"/>
    </location>
</feature>
<evidence type="ECO:0000256" key="5">
    <source>
        <dbReference type="ARBA" id="ARBA00022759"/>
    </source>
</evidence>
<feature type="non-terminal residue" evidence="18">
    <location>
        <position position="862"/>
    </location>
</feature>
<evidence type="ECO:0000256" key="15">
    <source>
        <dbReference type="ARBA" id="ARBA00049244"/>
    </source>
</evidence>
<dbReference type="PROSITE" id="PS50994">
    <property type="entry name" value="INTEGRASE"/>
    <property type="match status" value="1"/>
</dbReference>
<evidence type="ECO:0000256" key="3">
    <source>
        <dbReference type="ARBA" id="ARBA00022722"/>
    </source>
</evidence>
<keyword evidence="9" id="KW-0229">DNA integration</keyword>
<dbReference type="PANTHER" id="PTHR42648:SF11">
    <property type="entry name" value="TRANSPOSON TY4-P GAG-POL POLYPROTEIN"/>
    <property type="match status" value="1"/>
</dbReference>
<evidence type="ECO:0000256" key="2">
    <source>
        <dbReference type="ARBA" id="ARBA00022695"/>
    </source>
</evidence>
<dbReference type="OrthoDB" id="3015170at2759"/>